<keyword evidence="4 7" id="KW-0812">Transmembrane</keyword>
<dbReference type="GO" id="GO:0005886">
    <property type="term" value="C:plasma membrane"/>
    <property type="evidence" value="ECO:0007669"/>
    <property type="project" value="UniProtKB-SubCell"/>
</dbReference>
<dbReference type="GO" id="GO:0022857">
    <property type="term" value="F:transmembrane transporter activity"/>
    <property type="evidence" value="ECO:0007669"/>
    <property type="project" value="TreeGrafter"/>
</dbReference>
<feature type="transmembrane region" description="Helical" evidence="7">
    <location>
        <begin position="314"/>
        <end position="344"/>
    </location>
</feature>
<dbReference type="EMBL" id="DVJJ01000032">
    <property type="protein sequence ID" value="HIS64079.1"/>
    <property type="molecule type" value="Genomic_DNA"/>
</dbReference>
<feature type="domain" description="TRAP C4-dicarboxylate transport system permease DctM subunit" evidence="8">
    <location>
        <begin position="7"/>
        <end position="416"/>
    </location>
</feature>
<organism evidence="9 10">
    <name type="scientific">Candidatus Avoscillospira avistercoris</name>
    <dbReference type="NCBI Taxonomy" id="2840707"/>
    <lineage>
        <taxon>Bacteria</taxon>
        <taxon>Bacillati</taxon>
        <taxon>Bacillota</taxon>
        <taxon>Clostridia</taxon>
        <taxon>Eubacteriales</taxon>
        <taxon>Oscillospiraceae</taxon>
        <taxon>Oscillospiraceae incertae sedis</taxon>
        <taxon>Candidatus Avoscillospira</taxon>
    </lineage>
</organism>
<evidence type="ECO:0000313" key="10">
    <source>
        <dbReference type="Proteomes" id="UP000886741"/>
    </source>
</evidence>
<evidence type="ECO:0000256" key="2">
    <source>
        <dbReference type="ARBA" id="ARBA00022475"/>
    </source>
</evidence>
<keyword evidence="3" id="KW-0997">Cell inner membrane</keyword>
<reference evidence="9" key="1">
    <citation type="submission" date="2020-10" db="EMBL/GenBank/DDBJ databases">
        <authorList>
            <person name="Gilroy R."/>
        </authorList>
    </citation>
    <scope>NUCLEOTIDE SEQUENCE</scope>
    <source>
        <strain evidence="9">ChiBcec16-1751</strain>
    </source>
</reference>
<feature type="transmembrane region" description="Helical" evidence="7">
    <location>
        <begin position="213"/>
        <end position="235"/>
    </location>
</feature>
<keyword evidence="6 7" id="KW-0472">Membrane</keyword>
<comment type="caution">
    <text evidence="9">The sequence shown here is derived from an EMBL/GenBank/DDBJ whole genome shotgun (WGS) entry which is preliminary data.</text>
</comment>
<keyword evidence="5 7" id="KW-1133">Transmembrane helix</keyword>
<feature type="transmembrane region" description="Helical" evidence="7">
    <location>
        <begin position="397"/>
        <end position="414"/>
    </location>
</feature>
<feature type="transmembrane region" description="Helical" evidence="7">
    <location>
        <begin position="167"/>
        <end position="192"/>
    </location>
</feature>
<feature type="transmembrane region" description="Helical" evidence="7">
    <location>
        <begin position="93"/>
        <end position="123"/>
    </location>
</feature>
<comment type="subcellular location">
    <subcellularLocation>
        <location evidence="1">Cell inner membrane</location>
        <topology evidence="1">Multi-pass membrane protein</topology>
    </subcellularLocation>
</comment>
<name>A0A9D1F813_9FIRM</name>
<evidence type="ECO:0000256" key="1">
    <source>
        <dbReference type="ARBA" id="ARBA00004429"/>
    </source>
</evidence>
<dbReference type="InterPro" id="IPR004681">
    <property type="entry name" value="TRAP_DctM"/>
</dbReference>
<evidence type="ECO:0000259" key="8">
    <source>
        <dbReference type="Pfam" id="PF06808"/>
    </source>
</evidence>
<feature type="transmembrane region" description="Helical" evidence="7">
    <location>
        <begin position="272"/>
        <end position="294"/>
    </location>
</feature>
<evidence type="ECO:0000313" key="9">
    <source>
        <dbReference type="EMBL" id="HIS64079.1"/>
    </source>
</evidence>
<dbReference type="PANTHER" id="PTHR33362">
    <property type="entry name" value="SIALIC ACID TRAP TRANSPORTER PERMEASE PROTEIN SIAT-RELATED"/>
    <property type="match status" value="1"/>
</dbReference>
<dbReference type="InterPro" id="IPR010656">
    <property type="entry name" value="DctM"/>
</dbReference>
<evidence type="ECO:0000256" key="7">
    <source>
        <dbReference type="SAM" id="Phobius"/>
    </source>
</evidence>
<dbReference type="Proteomes" id="UP000886741">
    <property type="component" value="Unassembled WGS sequence"/>
</dbReference>
<feature type="transmembrane region" description="Helical" evidence="7">
    <location>
        <begin position="135"/>
        <end position="161"/>
    </location>
</feature>
<feature type="transmembrane region" description="Helical" evidence="7">
    <location>
        <begin position="241"/>
        <end position="260"/>
    </location>
</feature>
<protein>
    <submittedName>
        <fullName evidence="9">TRAP transporter large permease</fullName>
    </submittedName>
</protein>
<dbReference type="Pfam" id="PF06808">
    <property type="entry name" value="DctM"/>
    <property type="match status" value="1"/>
</dbReference>
<evidence type="ECO:0000256" key="4">
    <source>
        <dbReference type="ARBA" id="ARBA00022692"/>
    </source>
</evidence>
<dbReference type="PANTHER" id="PTHR33362:SF2">
    <property type="entry name" value="TRAP TRANSPORTER LARGE PERMEASE PROTEIN"/>
    <property type="match status" value="1"/>
</dbReference>
<keyword evidence="2" id="KW-1003">Cell membrane</keyword>
<dbReference type="NCBIfam" id="TIGR00786">
    <property type="entry name" value="dctM"/>
    <property type="match status" value="1"/>
</dbReference>
<accession>A0A9D1F813</accession>
<dbReference type="AlphaFoldDB" id="A0A9D1F813"/>
<gene>
    <name evidence="9" type="ORF">IAA83_01745</name>
</gene>
<sequence>MVSAVLFISLVVFLVISLPIGVSIGMAALSTIGLCAPISNETFVQSMMQGLNSFPLMAVPLFTFAGEVMGKGGISARLINAAKVVSGRCTGGLGIVTIITSLFFAAIAGTGSAAVAAIGIIMIPTMVRHGYDKGYASALVATAGTVGVIIPPSVCMVVYAVAAGASINGLFMAGVVPGLVIGLGLILYAYFSSRKNGYRGDEKRYTGREILKIFLDAVPGLLIPVIILGGIYGGHFTPTEAAAVAGVYGVFIGVLVYKEIKWSDLFHIMYRSVLLCAPVLIIIDLSTGFGRILTIAQVPSQIAEAILSLTSNKYLVLLLINVLLLIVGTFMETNAAIIILTPILLPIVTAMGVDPIHFGVIVVMNLSIGFITPPLGANLFMACQVGSISFDNLVKKIWPWIIVMIVLLLLVTYVEGISMALPRALGLVT</sequence>
<evidence type="ECO:0000256" key="5">
    <source>
        <dbReference type="ARBA" id="ARBA00022989"/>
    </source>
</evidence>
<reference evidence="9" key="2">
    <citation type="journal article" date="2021" name="PeerJ">
        <title>Extensive microbial diversity within the chicken gut microbiome revealed by metagenomics and culture.</title>
        <authorList>
            <person name="Gilroy R."/>
            <person name="Ravi A."/>
            <person name="Getino M."/>
            <person name="Pursley I."/>
            <person name="Horton D.L."/>
            <person name="Alikhan N.F."/>
            <person name="Baker D."/>
            <person name="Gharbi K."/>
            <person name="Hall N."/>
            <person name="Watson M."/>
            <person name="Adriaenssens E.M."/>
            <person name="Foster-Nyarko E."/>
            <person name="Jarju S."/>
            <person name="Secka A."/>
            <person name="Antonio M."/>
            <person name="Oren A."/>
            <person name="Chaudhuri R.R."/>
            <person name="La Ragione R."/>
            <person name="Hildebrand F."/>
            <person name="Pallen M.J."/>
        </authorList>
    </citation>
    <scope>NUCLEOTIDE SEQUENCE</scope>
    <source>
        <strain evidence="9">ChiBcec16-1751</strain>
    </source>
</reference>
<dbReference type="PIRSF" id="PIRSF006066">
    <property type="entry name" value="HI0050"/>
    <property type="match status" value="1"/>
</dbReference>
<evidence type="ECO:0000256" key="3">
    <source>
        <dbReference type="ARBA" id="ARBA00022519"/>
    </source>
</evidence>
<evidence type="ECO:0000256" key="6">
    <source>
        <dbReference type="ARBA" id="ARBA00023136"/>
    </source>
</evidence>
<proteinExistence type="predicted"/>